<organism evidence="4 5">
    <name type="scientific">Streptococcus panodentis</name>
    <dbReference type="NCBI Taxonomy" id="1581472"/>
    <lineage>
        <taxon>Bacteria</taxon>
        <taxon>Bacillati</taxon>
        <taxon>Bacillota</taxon>
        <taxon>Bacilli</taxon>
        <taxon>Lactobacillales</taxon>
        <taxon>Streptococcaceae</taxon>
        <taxon>Streptococcus</taxon>
    </lineage>
</organism>
<keyword evidence="5" id="KW-1185">Reference proteome</keyword>
<dbReference type="Proteomes" id="UP001519349">
    <property type="component" value="Unassembled WGS sequence"/>
</dbReference>
<accession>A0ABS5AXB1</accession>
<evidence type="ECO:0000313" key="5">
    <source>
        <dbReference type="Proteomes" id="UP001519349"/>
    </source>
</evidence>
<gene>
    <name evidence="4" type="ORF">DHL47_05980</name>
</gene>
<keyword evidence="3" id="KW-0732">Signal</keyword>
<name>A0ABS5AXB1_9STRE</name>
<proteinExistence type="predicted"/>
<protein>
    <submittedName>
        <fullName evidence="4">Cell wall-binding protein</fullName>
    </submittedName>
</protein>
<evidence type="ECO:0000256" key="1">
    <source>
        <dbReference type="ARBA" id="ARBA00022737"/>
    </source>
</evidence>
<evidence type="ECO:0000313" key="4">
    <source>
        <dbReference type="EMBL" id="MBP2620891.1"/>
    </source>
</evidence>
<dbReference type="Gene3D" id="2.10.270.10">
    <property type="entry name" value="Cholin Binding"/>
    <property type="match status" value="2"/>
</dbReference>
<dbReference type="RefSeq" id="WP_209551207.1">
    <property type="nucleotide sequence ID" value="NZ_QFAY01000010.1"/>
</dbReference>
<feature type="repeat" description="Cell wall-binding" evidence="2">
    <location>
        <begin position="111"/>
        <end position="130"/>
    </location>
</feature>
<dbReference type="InterPro" id="IPR018337">
    <property type="entry name" value="Cell_wall/Cho-bd_repeat"/>
</dbReference>
<reference evidence="4 5" key="1">
    <citation type="submission" date="2018-05" db="EMBL/GenBank/DDBJ databases">
        <title>Draft genome sequence of Streptococcus panodentis CCUG 70867T.</title>
        <authorList>
            <person name="Salva-Serra F."/>
            <person name="Mendez V."/>
            <person name="Jaen-Luchoro D."/>
            <person name="Gonzales-Siles L."/>
            <person name="Karlsson R."/>
            <person name="Engstrom-Jakobsson H."/>
            <person name="Busquets A."/>
            <person name="Gomila M."/>
            <person name="Pineiro-Iglesias B."/>
            <person name="Bennasar-Figueras A."/>
            <person name="Seeger M."/>
            <person name="Moore E."/>
        </authorList>
    </citation>
    <scope>NUCLEOTIDE SEQUENCE [LARGE SCALE GENOMIC DNA]</scope>
    <source>
        <strain evidence="4 5">CCUG 70867</strain>
    </source>
</reference>
<dbReference type="EMBL" id="QFAY01000010">
    <property type="protein sequence ID" value="MBP2620891.1"/>
    <property type="molecule type" value="Genomic_DNA"/>
</dbReference>
<evidence type="ECO:0000256" key="2">
    <source>
        <dbReference type="PROSITE-ProRule" id="PRU00591"/>
    </source>
</evidence>
<dbReference type="Pfam" id="PF19127">
    <property type="entry name" value="Choline_bind_3"/>
    <property type="match status" value="3"/>
</dbReference>
<feature type="chain" id="PRO_5045992832" evidence="3">
    <location>
        <begin position="32"/>
        <end position="206"/>
    </location>
</feature>
<feature type="signal peptide" evidence="3">
    <location>
        <begin position="1"/>
        <end position="31"/>
    </location>
</feature>
<sequence length="206" mass="23776">MMKRKLAAAQLVLAGALLTAVAVPIGNPVQAQIKPVIVNKTDGQWIQDAKGWWYKYTDGSYPRNKWDQINGKYYYFNVHGYLLTGWQQLKGFGDYKETSWYYFDPTNGDMQTGWQNINGKWYYLDPAEGYMLTGVQQVGKNNECYYFHPTNGDMQTGWYKLPGTLGHPEPAWFYFDPADGSMATGWKQIDGKWYQFDSLEGFLMTE</sequence>
<evidence type="ECO:0000256" key="3">
    <source>
        <dbReference type="SAM" id="SignalP"/>
    </source>
</evidence>
<comment type="caution">
    <text evidence="4">The sequence shown here is derived from an EMBL/GenBank/DDBJ whole genome shotgun (WGS) entry which is preliminary data.</text>
</comment>
<keyword evidence="1" id="KW-0677">Repeat</keyword>
<dbReference type="SUPFAM" id="SSF69360">
    <property type="entry name" value="Cell wall binding repeat"/>
    <property type="match status" value="1"/>
</dbReference>
<dbReference type="PROSITE" id="PS51170">
    <property type="entry name" value="CW"/>
    <property type="match status" value="1"/>
</dbReference>